<evidence type="ECO:0000313" key="2">
    <source>
        <dbReference type="EMBL" id="ELP95221.1"/>
    </source>
</evidence>
<dbReference type="GO" id="GO:0004722">
    <property type="term" value="F:protein serine/threonine phosphatase activity"/>
    <property type="evidence" value="ECO:0007669"/>
    <property type="project" value="UniProtKB-EC"/>
</dbReference>
<dbReference type="CDD" id="cd00143">
    <property type="entry name" value="PP2Cc"/>
    <property type="match status" value="1"/>
</dbReference>
<sequence length="346" mass="38215">MSAPLVQSPPLTTTITLSQASTQTPQKLHKRARSIENRKNSFYAQDRPVFLDKRLFSTNVQLPKLSSTYTLHKHGRPEKVQTGQSFSSTEVDPLLHNLIYKCGRHNCGTSQTIGKRTTMEDMLIVVGGLFPSIDYYAVFDGHNGDQASAIAACNLQRKLCADLVKGEGCAEHLKRAFSELHEEVCQQTESGTTASVVIVRESDVVFSLIGDSPVYILSEHKIKRIGKDHKPEDIEENLKIMRNGGKVTNCGGVLRVNEKIAITRSIGDKALHPPLSCEPDYFSVPIQNIQKILIASDGIAVLSECALEQIMNDTLQPEEISRVIRNIAYEKDSGDNISVIVIDLTS</sequence>
<feature type="domain" description="PPM-type phosphatase" evidence="1">
    <location>
        <begin position="106"/>
        <end position="344"/>
    </location>
</feature>
<dbReference type="InterPro" id="IPR001932">
    <property type="entry name" value="PPM-type_phosphatase-like_dom"/>
</dbReference>
<dbReference type="InterPro" id="IPR015655">
    <property type="entry name" value="PP2C"/>
</dbReference>
<dbReference type="Gene3D" id="3.60.40.10">
    <property type="entry name" value="PPM-type phosphatase domain"/>
    <property type="match status" value="1"/>
</dbReference>
<dbReference type="GeneID" id="14894136"/>
<dbReference type="OMA" id="CALEQIM"/>
<proteinExistence type="predicted"/>
<dbReference type="PANTHER" id="PTHR47992">
    <property type="entry name" value="PROTEIN PHOSPHATASE"/>
    <property type="match status" value="1"/>
</dbReference>
<gene>
    <name evidence="2" type="ORF">EIN_430170</name>
</gene>
<dbReference type="Proteomes" id="UP000014680">
    <property type="component" value="Unassembled WGS sequence"/>
</dbReference>
<evidence type="ECO:0000313" key="3">
    <source>
        <dbReference type="Proteomes" id="UP000014680"/>
    </source>
</evidence>
<dbReference type="EC" id="3.1.3.16" evidence="2"/>
<organism evidence="2 3">
    <name type="scientific">Entamoeba invadens IP1</name>
    <dbReference type="NCBI Taxonomy" id="370355"/>
    <lineage>
        <taxon>Eukaryota</taxon>
        <taxon>Amoebozoa</taxon>
        <taxon>Evosea</taxon>
        <taxon>Archamoebae</taxon>
        <taxon>Mastigamoebida</taxon>
        <taxon>Entamoebidae</taxon>
        <taxon>Entamoeba</taxon>
    </lineage>
</organism>
<dbReference type="PROSITE" id="PS51746">
    <property type="entry name" value="PPM_2"/>
    <property type="match status" value="1"/>
</dbReference>
<evidence type="ECO:0000259" key="1">
    <source>
        <dbReference type="PROSITE" id="PS51746"/>
    </source>
</evidence>
<dbReference type="InterPro" id="IPR036457">
    <property type="entry name" value="PPM-type-like_dom_sf"/>
</dbReference>
<name>A0A0A1UF35_ENTIV</name>
<dbReference type="RefSeq" id="XP_004261992.1">
    <property type="nucleotide sequence ID" value="XM_004261944.1"/>
</dbReference>
<reference evidence="2 3" key="1">
    <citation type="submission" date="2012-10" db="EMBL/GenBank/DDBJ databases">
        <authorList>
            <person name="Zafar N."/>
            <person name="Inman J."/>
            <person name="Hall N."/>
            <person name="Lorenzi H."/>
            <person name="Caler E."/>
        </authorList>
    </citation>
    <scope>NUCLEOTIDE SEQUENCE [LARGE SCALE GENOMIC DNA]</scope>
    <source>
        <strain evidence="2 3">IP1</strain>
    </source>
</reference>
<dbReference type="SUPFAM" id="SSF81606">
    <property type="entry name" value="PP2C-like"/>
    <property type="match status" value="1"/>
</dbReference>
<accession>A0A0A1UF35</accession>
<dbReference type="SMART" id="SM00332">
    <property type="entry name" value="PP2Cc"/>
    <property type="match status" value="1"/>
</dbReference>
<dbReference type="VEuPathDB" id="AmoebaDB:EIN_430170"/>
<dbReference type="Pfam" id="PF00481">
    <property type="entry name" value="PP2C"/>
    <property type="match status" value="1"/>
</dbReference>
<dbReference type="AlphaFoldDB" id="A0A0A1UF35"/>
<dbReference type="EMBL" id="KB206168">
    <property type="protein sequence ID" value="ELP95221.1"/>
    <property type="molecule type" value="Genomic_DNA"/>
</dbReference>
<protein>
    <submittedName>
        <fullName evidence="2">Protein phosphatase 1K, putative</fullName>
        <ecNumber evidence="2">3.1.3.16</ecNumber>
    </submittedName>
</protein>
<keyword evidence="3" id="KW-1185">Reference proteome</keyword>
<dbReference type="OrthoDB" id="10264738at2759"/>
<dbReference type="KEGG" id="eiv:EIN_430170"/>
<keyword evidence="2" id="KW-0378">Hydrolase</keyword>